<proteinExistence type="inferred from homology"/>
<evidence type="ECO:0000256" key="1">
    <source>
        <dbReference type="ARBA" id="ARBA00007583"/>
    </source>
</evidence>
<name>A0AAW1PNE5_9CHLO</name>
<keyword evidence="5" id="KW-0325">Glycoprotein</keyword>
<gene>
    <name evidence="8" type="ORF">WJX72_002047</name>
</gene>
<evidence type="ECO:0000259" key="7">
    <source>
        <dbReference type="SMART" id="SM00004"/>
    </source>
</evidence>
<dbReference type="InterPro" id="IPR031358">
    <property type="entry name" value="Stealth_CR1"/>
</dbReference>
<accession>A0AAW1PNE5</accession>
<dbReference type="InterPro" id="IPR047141">
    <property type="entry name" value="Stealth"/>
</dbReference>
<feature type="transmembrane region" description="Helical" evidence="6">
    <location>
        <begin position="844"/>
        <end position="865"/>
    </location>
</feature>
<dbReference type="SMART" id="SM00004">
    <property type="entry name" value="NL"/>
    <property type="match status" value="2"/>
</dbReference>
<keyword evidence="6" id="KW-0812">Transmembrane</keyword>
<dbReference type="GO" id="GO:0016772">
    <property type="term" value="F:transferase activity, transferring phosphorus-containing groups"/>
    <property type="evidence" value="ECO:0007669"/>
    <property type="project" value="InterPro"/>
</dbReference>
<evidence type="ECO:0000256" key="2">
    <source>
        <dbReference type="ARBA" id="ARBA00022679"/>
    </source>
</evidence>
<dbReference type="GO" id="GO:0005794">
    <property type="term" value="C:Golgi apparatus"/>
    <property type="evidence" value="ECO:0007669"/>
    <property type="project" value="TreeGrafter"/>
</dbReference>
<dbReference type="AlphaFoldDB" id="A0AAW1PNE5"/>
<dbReference type="Pfam" id="PF17102">
    <property type="entry name" value="Stealth_CR3"/>
    <property type="match status" value="1"/>
</dbReference>
<dbReference type="Pfam" id="PF17101">
    <property type="entry name" value="Stealth_CR1"/>
    <property type="match status" value="1"/>
</dbReference>
<reference evidence="8 9" key="1">
    <citation type="journal article" date="2024" name="Nat. Commun.">
        <title>Phylogenomics reveals the evolutionary origins of lichenization in chlorophyte algae.</title>
        <authorList>
            <person name="Puginier C."/>
            <person name="Libourel C."/>
            <person name="Otte J."/>
            <person name="Skaloud P."/>
            <person name="Haon M."/>
            <person name="Grisel S."/>
            <person name="Petersen M."/>
            <person name="Berrin J.G."/>
            <person name="Delaux P.M."/>
            <person name="Dal Grande F."/>
            <person name="Keller J."/>
        </authorList>
    </citation>
    <scope>NUCLEOTIDE SEQUENCE [LARGE SCALE GENOMIC DNA]</scope>
    <source>
        <strain evidence="8 9">SAG 2043</strain>
    </source>
</reference>
<keyword evidence="6" id="KW-1133">Transmembrane helix</keyword>
<feature type="domain" description="LNR" evidence="7">
    <location>
        <begin position="184"/>
        <end position="220"/>
    </location>
</feature>
<dbReference type="InterPro" id="IPR021520">
    <property type="entry name" value="Stealth_CR2"/>
</dbReference>
<keyword evidence="3" id="KW-0677">Repeat</keyword>
<keyword evidence="6" id="KW-0472">Membrane</keyword>
<comment type="caution">
    <text evidence="8">The sequence shown here is derived from an EMBL/GenBank/DDBJ whole genome shotgun (WGS) entry which is preliminary data.</text>
</comment>
<organism evidence="8 9">
    <name type="scientific">[Myrmecia] bisecta</name>
    <dbReference type="NCBI Taxonomy" id="41462"/>
    <lineage>
        <taxon>Eukaryota</taxon>
        <taxon>Viridiplantae</taxon>
        <taxon>Chlorophyta</taxon>
        <taxon>core chlorophytes</taxon>
        <taxon>Trebouxiophyceae</taxon>
        <taxon>Trebouxiales</taxon>
        <taxon>Trebouxiaceae</taxon>
        <taxon>Myrmecia</taxon>
    </lineage>
</organism>
<protein>
    <recommendedName>
        <fullName evidence="7">LNR domain-containing protein</fullName>
    </recommendedName>
</protein>
<keyword evidence="4" id="KW-1015">Disulfide bond</keyword>
<dbReference type="Pfam" id="PF11380">
    <property type="entry name" value="Stealth_CR2"/>
    <property type="match status" value="1"/>
</dbReference>
<evidence type="ECO:0000256" key="6">
    <source>
        <dbReference type="SAM" id="Phobius"/>
    </source>
</evidence>
<dbReference type="PANTHER" id="PTHR24045">
    <property type="match status" value="1"/>
</dbReference>
<sequence>MAWLAATRWSPRSAWLQPRVTLGEPIDVVYTWVNGSDPAFLGSLMAWRQRELDAGNIKAEDVPVPEALTGGSRYRDNEELRYSLRSVYQYASWVRNIYLVTNGQVPCWLDLSHPQIHVIPHSQIFTNTSHLPTFSSPAIEVHLHRIPGLSNKFIYFNDDVFLMQPVWPDDFYTLSGGQKLYFAWEVPPCAKDCNAKWLGDGYCDKPCNVTACSFDFGDCANVTATPATSYGSSGSSGSSYCSTGCMFTWIGDRYCDPHCLSEECGFDGGDCGVQKQIGHMLAYDDISWGHQTLEVPLNASSAIFNLSRIFPTTDITQATHSDRQLVRSATLNGKSKALTVVFGRKGLAGPRNVTVRIKGYGLPPSDGLATPLPANATAGKGKAQDRDSFDANILVNGMAISKYPTYRSASVKTPEHSPNHTLVTFDLVLVKTFPNDTGSAGIGRGGSSGSAGSAGSSHLAMASHSAYDHEWGDDELMWEPYDEFHPDLARRRLLAPLTPATVSSSHPGDAGTEQQPLSFSDSHIDAAEQQQKQQQQSRGMEQLVELDGPKRKLLDLFGDSLRFVDTLLSARYGPEVRKVPSHMPDMMDRGVLAELQGLFPAQYATTSSHRFRSPSDMQYAFSFFHFLKNERTDRDPSDVLREADKDGDRRLNDQELLTLILQVVAPNTTKSKHSGPHTSYGYRDSGYSSDSGFDRLLSRSEAEAWRQRLKEAVAAQEWFPGGRGIALSVLLDHKELTDHIWKRLHKENKYKTQLGDSKLSGFHMLNSDLGKLKAQLDGIRARPPRFLCLNDNFNDTVANDKASQEVRDFLQAMFPKPSPYELPPGRRGVTHVDEWRRVQLSRRVWGSLRAACLLLLLGAILRSCLKRRRRRRHQRGSAARGRNGHIKLLDV</sequence>
<feature type="domain" description="LNR" evidence="7">
    <location>
        <begin position="234"/>
        <end position="272"/>
    </location>
</feature>
<dbReference type="Proteomes" id="UP001489004">
    <property type="component" value="Unassembled WGS sequence"/>
</dbReference>
<evidence type="ECO:0000256" key="5">
    <source>
        <dbReference type="ARBA" id="ARBA00023180"/>
    </source>
</evidence>
<comment type="similarity">
    <text evidence="1">Belongs to the stealth family.</text>
</comment>
<dbReference type="Gene3D" id="3.30.300.320">
    <property type="match status" value="1"/>
</dbReference>
<evidence type="ECO:0000313" key="9">
    <source>
        <dbReference type="Proteomes" id="UP001489004"/>
    </source>
</evidence>
<dbReference type="InterPro" id="IPR031357">
    <property type="entry name" value="Stealth_CR3"/>
</dbReference>
<dbReference type="PROSITE" id="PS00018">
    <property type="entry name" value="EF_HAND_1"/>
    <property type="match status" value="1"/>
</dbReference>
<dbReference type="InterPro" id="IPR000800">
    <property type="entry name" value="Notch_dom"/>
</dbReference>
<keyword evidence="2" id="KW-0808">Transferase</keyword>
<evidence type="ECO:0000256" key="3">
    <source>
        <dbReference type="ARBA" id="ARBA00022737"/>
    </source>
</evidence>
<dbReference type="InterPro" id="IPR018247">
    <property type="entry name" value="EF_Hand_1_Ca_BS"/>
</dbReference>
<dbReference type="InterPro" id="IPR031356">
    <property type="entry name" value="Stealth_CR4"/>
</dbReference>
<keyword evidence="9" id="KW-1185">Reference proteome</keyword>
<dbReference type="Pfam" id="PF00066">
    <property type="entry name" value="Notch"/>
    <property type="match status" value="2"/>
</dbReference>
<dbReference type="Pfam" id="PF17103">
    <property type="entry name" value="Stealth_CR4"/>
    <property type="match status" value="1"/>
</dbReference>
<dbReference type="EMBL" id="JALJOR010000009">
    <property type="protein sequence ID" value="KAK9811335.1"/>
    <property type="molecule type" value="Genomic_DNA"/>
</dbReference>
<dbReference type="PANTHER" id="PTHR24045:SF0">
    <property type="entry name" value="N-ACETYLGLUCOSAMINE-1-PHOSPHOTRANSFERASE SUBUNITS ALPHA_BETA"/>
    <property type="match status" value="1"/>
</dbReference>
<evidence type="ECO:0000256" key="4">
    <source>
        <dbReference type="ARBA" id="ARBA00023157"/>
    </source>
</evidence>
<evidence type="ECO:0000313" key="8">
    <source>
        <dbReference type="EMBL" id="KAK9811335.1"/>
    </source>
</evidence>